<dbReference type="Proteomes" id="UP001596174">
    <property type="component" value="Unassembled WGS sequence"/>
</dbReference>
<dbReference type="GO" id="GO:0016491">
    <property type="term" value="F:oxidoreductase activity"/>
    <property type="evidence" value="ECO:0007669"/>
    <property type="project" value="UniProtKB-KW"/>
</dbReference>
<accession>A0ABW1FTY1</accession>
<dbReference type="SUPFAM" id="SSF50475">
    <property type="entry name" value="FMN-binding split barrel"/>
    <property type="match status" value="1"/>
</dbReference>
<dbReference type="InterPro" id="IPR024747">
    <property type="entry name" value="Pyridox_Oxase-rel"/>
</dbReference>
<dbReference type="Gene3D" id="2.30.110.10">
    <property type="entry name" value="Electron Transport, Fmn-binding Protein, Chain A"/>
    <property type="match status" value="1"/>
</dbReference>
<reference evidence="3" key="1">
    <citation type="journal article" date="2019" name="Int. J. Syst. Evol. Microbiol.">
        <title>The Global Catalogue of Microorganisms (GCM) 10K type strain sequencing project: providing services to taxonomists for standard genome sequencing and annotation.</title>
        <authorList>
            <consortium name="The Broad Institute Genomics Platform"/>
            <consortium name="The Broad Institute Genome Sequencing Center for Infectious Disease"/>
            <person name="Wu L."/>
            <person name="Ma J."/>
        </authorList>
    </citation>
    <scope>NUCLEOTIDE SEQUENCE [LARGE SCALE GENOMIC DNA]</scope>
    <source>
        <strain evidence="3">JCM 4816</strain>
    </source>
</reference>
<evidence type="ECO:0000313" key="2">
    <source>
        <dbReference type="EMBL" id="MFC5905881.1"/>
    </source>
</evidence>
<dbReference type="EC" id="1.-.-.-" evidence="2"/>
<comment type="caution">
    <text evidence="2">The sequence shown here is derived from an EMBL/GenBank/DDBJ whole genome shotgun (WGS) entry which is preliminary data.</text>
</comment>
<feature type="region of interest" description="Disordered" evidence="1">
    <location>
        <begin position="1"/>
        <end position="25"/>
    </location>
</feature>
<sequence length="158" mass="16762">MHITTPSTGPAHSSAGSAAQPSAASAGASSRVGELSREEAWRLLGSVSYGRVVFSHRALPAIRPVNHLVDDGCVVIRTHRGAALLGPAQDRAVVAYEADALDPVARSGWSVVVTGVATLVTDPEELRRYQEALQPWMGGEMEHVVRIRADLVTGYRLG</sequence>
<evidence type="ECO:0000313" key="3">
    <source>
        <dbReference type="Proteomes" id="UP001596174"/>
    </source>
</evidence>
<dbReference type="EMBL" id="JBHSQJ010000005">
    <property type="protein sequence ID" value="MFC5905881.1"/>
    <property type="molecule type" value="Genomic_DNA"/>
</dbReference>
<proteinExistence type="predicted"/>
<name>A0ABW1FTY1_9ACTN</name>
<keyword evidence="2" id="KW-0560">Oxidoreductase</keyword>
<organism evidence="2 3">
    <name type="scientific">Streptacidiphilus monticola</name>
    <dbReference type="NCBI Taxonomy" id="2161674"/>
    <lineage>
        <taxon>Bacteria</taxon>
        <taxon>Bacillati</taxon>
        <taxon>Actinomycetota</taxon>
        <taxon>Actinomycetes</taxon>
        <taxon>Kitasatosporales</taxon>
        <taxon>Streptomycetaceae</taxon>
        <taxon>Streptacidiphilus</taxon>
    </lineage>
</organism>
<dbReference type="Pfam" id="PF12900">
    <property type="entry name" value="Pyridox_ox_2"/>
    <property type="match status" value="1"/>
</dbReference>
<dbReference type="InterPro" id="IPR012349">
    <property type="entry name" value="Split_barrel_FMN-bd"/>
</dbReference>
<dbReference type="RefSeq" id="WP_380578775.1">
    <property type="nucleotide sequence ID" value="NZ_JBHSQJ010000005.1"/>
</dbReference>
<evidence type="ECO:0000256" key="1">
    <source>
        <dbReference type="SAM" id="MobiDB-lite"/>
    </source>
</evidence>
<keyword evidence="3" id="KW-1185">Reference proteome</keyword>
<protein>
    <submittedName>
        <fullName evidence="2">Pyridoxamine 5'-phosphate oxidase family protein</fullName>
        <ecNumber evidence="2">1.-.-.-</ecNumber>
    </submittedName>
</protein>
<gene>
    <name evidence="2" type="ORF">ACFP3V_01430</name>
</gene>